<feature type="non-terminal residue" evidence="1">
    <location>
        <position position="1"/>
    </location>
</feature>
<dbReference type="GO" id="GO:0003677">
    <property type="term" value="F:DNA binding"/>
    <property type="evidence" value="ECO:0007669"/>
    <property type="project" value="InterPro"/>
</dbReference>
<evidence type="ECO:0000313" key="1">
    <source>
        <dbReference type="EMBL" id="ORE07741.1"/>
    </source>
</evidence>
<dbReference type="OrthoDB" id="2205501at2759"/>
<dbReference type="VEuPathDB" id="FungiDB:BCV72DRAFT_187081"/>
<protein>
    <submittedName>
        <fullName evidence="1">Uncharacterized protein</fullName>
    </submittedName>
</protein>
<organism evidence="1">
    <name type="scientific">Rhizopus microsporus var. microsporus</name>
    <dbReference type="NCBI Taxonomy" id="86635"/>
    <lineage>
        <taxon>Eukaryota</taxon>
        <taxon>Fungi</taxon>
        <taxon>Fungi incertae sedis</taxon>
        <taxon>Mucoromycota</taxon>
        <taxon>Mucoromycotina</taxon>
        <taxon>Mucoromycetes</taxon>
        <taxon>Mucorales</taxon>
        <taxon>Mucorineae</taxon>
        <taxon>Rhizopodaceae</taxon>
        <taxon>Rhizopus</taxon>
    </lineage>
</organism>
<dbReference type="Proteomes" id="UP000242414">
    <property type="component" value="Unassembled WGS sequence"/>
</dbReference>
<dbReference type="EMBL" id="KV921899">
    <property type="protein sequence ID" value="ORE07741.1"/>
    <property type="molecule type" value="Genomic_DNA"/>
</dbReference>
<sequence>VVFKEDDRFTPITYRDQHKIYVDAFKRVSIHTSKITHANRKSALSMIAQENVSSDQQKMVDRWGTNCMVDCYISSLLVEATKSVAGF</sequence>
<dbReference type="Gene3D" id="1.10.443.20">
    <property type="entry name" value="Centromere DNA-binding protein complex CBF3 subunit, domain 2"/>
    <property type="match status" value="1"/>
</dbReference>
<proteinExistence type="predicted"/>
<feature type="non-terminal residue" evidence="1">
    <location>
        <position position="87"/>
    </location>
</feature>
<name>A0A1X0R708_RHIZD</name>
<accession>A0A1X0R708</accession>
<reference evidence="1" key="1">
    <citation type="journal article" date="2016" name="Proc. Natl. Acad. Sci. U.S.A.">
        <title>Lipid metabolic changes in an early divergent fungus govern the establishment of a mutualistic symbiosis with endobacteria.</title>
        <authorList>
            <person name="Lastovetsky O.A."/>
            <person name="Gaspar M.L."/>
            <person name="Mondo S.J."/>
            <person name="LaButti K.M."/>
            <person name="Sandor L."/>
            <person name="Grigoriev I.V."/>
            <person name="Henry S.A."/>
            <person name="Pawlowska T.E."/>
        </authorList>
    </citation>
    <scope>NUCLEOTIDE SEQUENCE [LARGE SCALE GENOMIC DNA]</scope>
    <source>
        <strain evidence="1">ATCC 52814</strain>
    </source>
</reference>
<dbReference type="AlphaFoldDB" id="A0A1X0R708"/>
<gene>
    <name evidence="1" type="ORF">BCV72DRAFT_187081</name>
</gene>
<dbReference type="InterPro" id="IPR038279">
    <property type="entry name" value="Ndc10_dom2_sf"/>
</dbReference>